<dbReference type="InterPro" id="IPR045121">
    <property type="entry name" value="CoAse"/>
</dbReference>
<evidence type="ECO:0000256" key="6">
    <source>
        <dbReference type="ARBA" id="ARBA00023211"/>
    </source>
</evidence>
<dbReference type="InterPro" id="IPR000086">
    <property type="entry name" value="NUDIX_hydrolase_dom"/>
</dbReference>
<gene>
    <name evidence="8" type="ORF">GCM10008986_12730</name>
</gene>
<evidence type="ECO:0000256" key="3">
    <source>
        <dbReference type="ARBA" id="ARBA00022723"/>
    </source>
</evidence>
<evidence type="ECO:0000313" key="8">
    <source>
        <dbReference type="EMBL" id="GAA0488470.1"/>
    </source>
</evidence>
<keyword evidence="5" id="KW-0460">Magnesium</keyword>
<dbReference type="Pfam" id="PF00293">
    <property type="entry name" value="NUDIX"/>
    <property type="match status" value="1"/>
</dbReference>
<dbReference type="PANTHER" id="PTHR12992:SF11">
    <property type="entry name" value="MITOCHONDRIAL COENZYME A DIPHOSPHATASE NUDT8"/>
    <property type="match status" value="1"/>
</dbReference>
<name>A0ABP3KXL2_9BACI</name>
<evidence type="ECO:0000259" key="7">
    <source>
        <dbReference type="PROSITE" id="PS51462"/>
    </source>
</evidence>
<sequence length="205" mass="23720">MNSGDILKKVQQHEPSVLGNERFSKSSVLLPLIRKDDDIYILFEVRSHQLNRQPGEICFPGGRIDKTDDSEQAAAIRETTEELGIGQSEIKDVYPLDYMVSPFGMIVYAHAGWIESLDNLNPNPEEVEEVFMVPLTFFMENEPDVYHVDVKVKPEEGFPFELITGGKNYKWRTSKIDEYFYVYDQKVIWGLTAKILSHFIELIRR</sequence>
<dbReference type="Proteomes" id="UP001500880">
    <property type="component" value="Unassembled WGS sequence"/>
</dbReference>
<dbReference type="PROSITE" id="PS51462">
    <property type="entry name" value="NUDIX"/>
    <property type="match status" value="1"/>
</dbReference>
<dbReference type="RefSeq" id="WP_343838871.1">
    <property type="nucleotide sequence ID" value="NZ_BAAADO010000002.1"/>
</dbReference>
<keyword evidence="3" id="KW-0479">Metal-binding</keyword>
<evidence type="ECO:0000256" key="2">
    <source>
        <dbReference type="ARBA" id="ARBA00001946"/>
    </source>
</evidence>
<feature type="domain" description="Nudix hydrolase" evidence="7">
    <location>
        <begin position="23"/>
        <end position="158"/>
    </location>
</feature>
<dbReference type="EMBL" id="BAAADO010000002">
    <property type="protein sequence ID" value="GAA0488470.1"/>
    <property type="molecule type" value="Genomic_DNA"/>
</dbReference>
<evidence type="ECO:0000256" key="4">
    <source>
        <dbReference type="ARBA" id="ARBA00022801"/>
    </source>
</evidence>
<dbReference type="SUPFAM" id="SSF55811">
    <property type="entry name" value="Nudix"/>
    <property type="match status" value="1"/>
</dbReference>
<dbReference type="InterPro" id="IPR015797">
    <property type="entry name" value="NUDIX_hydrolase-like_dom_sf"/>
</dbReference>
<accession>A0ABP3KXL2</accession>
<evidence type="ECO:0000313" key="9">
    <source>
        <dbReference type="Proteomes" id="UP001500880"/>
    </source>
</evidence>
<keyword evidence="6" id="KW-0464">Manganese</keyword>
<dbReference type="PANTHER" id="PTHR12992">
    <property type="entry name" value="NUDIX HYDROLASE"/>
    <property type="match status" value="1"/>
</dbReference>
<comment type="cofactor">
    <cofactor evidence="2">
        <name>Mg(2+)</name>
        <dbReference type="ChEBI" id="CHEBI:18420"/>
    </cofactor>
</comment>
<keyword evidence="9" id="KW-1185">Reference proteome</keyword>
<dbReference type="Gene3D" id="3.90.79.10">
    <property type="entry name" value="Nucleoside Triphosphate Pyrophosphohydrolase"/>
    <property type="match status" value="1"/>
</dbReference>
<proteinExistence type="predicted"/>
<keyword evidence="4" id="KW-0378">Hydrolase</keyword>
<evidence type="ECO:0000256" key="1">
    <source>
        <dbReference type="ARBA" id="ARBA00001936"/>
    </source>
</evidence>
<reference evidence="9" key="1">
    <citation type="journal article" date="2019" name="Int. J. Syst. Evol. Microbiol.">
        <title>The Global Catalogue of Microorganisms (GCM) 10K type strain sequencing project: providing services to taxonomists for standard genome sequencing and annotation.</title>
        <authorList>
            <consortium name="The Broad Institute Genomics Platform"/>
            <consortium name="The Broad Institute Genome Sequencing Center for Infectious Disease"/>
            <person name="Wu L."/>
            <person name="Ma J."/>
        </authorList>
    </citation>
    <scope>NUCLEOTIDE SEQUENCE [LARGE SCALE GENOMIC DNA]</scope>
    <source>
        <strain evidence="9">JCM 12389</strain>
    </source>
</reference>
<protein>
    <submittedName>
        <fullName evidence="8">CoA pyrophosphatase</fullName>
    </submittedName>
</protein>
<comment type="cofactor">
    <cofactor evidence="1">
        <name>Mn(2+)</name>
        <dbReference type="ChEBI" id="CHEBI:29035"/>
    </cofactor>
</comment>
<dbReference type="CDD" id="cd03426">
    <property type="entry name" value="NUDIX_CoAse_Nudt7"/>
    <property type="match status" value="1"/>
</dbReference>
<evidence type="ECO:0000256" key="5">
    <source>
        <dbReference type="ARBA" id="ARBA00022842"/>
    </source>
</evidence>
<comment type="caution">
    <text evidence="8">The sequence shown here is derived from an EMBL/GenBank/DDBJ whole genome shotgun (WGS) entry which is preliminary data.</text>
</comment>
<organism evidence="8 9">
    <name type="scientific">Salinibacillus aidingensis</name>
    <dbReference type="NCBI Taxonomy" id="237684"/>
    <lineage>
        <taxon>Bacteria</taxon>
        <taxon>Bacillati</taxon>
        <taxon>Bacillota</taxon>
        <taxon>Bacilli</taxon>
        <taxon>Bacillales</taxon>
        <taxon>Bacillaceae</taxon>
        <taxon>Salinibacillus</taxon>
    </lineage>
</organism>